<feature type="region of interest" description="Disordered" evidence="1">
    <location>
        <begin position="1"/>
        <end position="192"/>
    </location>
</feature>
<feature type="compositionally biased region" description="Basic and acidic residues" evidence="1">
    <location>
        <begin position="16"/>
        <end position="29"/>
    </location>
</feature>
<name>A0ABR1ZGH2_9ROSI</name>
<dbReference type="PANTHER" id="PTHR36899">
    <property type="entry name" value="OS04G0395700 PROTEIN"/>
    <property type="match status" value="1"/>
</dbReference>
<gene>
    <name evidence="2" type="ORF">V6N12_055123</name>
</gene>
<organism evidence="2 3">
    <name type="scientific">Hibiscus sabdariffa</name>
    <name type="common">roselle</name>
    <dbReference type="NCBI Taxonomy" id="183260"/>
    <lineage>
        <taxon>Eukaryota</taxon>
        <taxon>Viridiplantae</taxon>
        <taxon>Streptophyta</taxon>
        <taxon>Embryophyta</taxon>
        <taxon>Tracheophyta</taxon>
        <taxon>Spermatophyta</taxon>
        <taxon>Magnoliopsida</taxon>
        <taxon>eudicotyledons</taxon>
        <taxon>Gunneridae</taxon>
        <taxon>Pentapetalae</taxon>
        <taxon>rosids</taxon>
        <taxon>malvids</taxon>
        <taxon>Malvales</taxon>
        <taxon>Malvaceae</taxon>
        <taxon>Malvoideae</taxon>
        <taxon>Hibiscus</taxon>
    </lineage>
</organism>
<feature type="compositionally biased region" description="Acidic residues" evidence="1">
    <location>
        <begin position="79"/>
        <end position="102"/>
    </location>
</feature>
<proteinExistence type="predicted"/>
<evidence type="ECO:0000313" key="3">
    <source>
        <dbReference type="Proteomes" id="UP001472677"/>
    </source>
</evidence>
<evidence type="ECO:0000313" key="2">
    <source>
        <dbReference type="EMBL" id="KAK8479427.1"/>
    </source>
</evidence>
<dbReference type="PANTHER" id="PTHR36899:SF3">
    <property type="entry name" value="F13K23.8 PROTEIN"/>
    <property type="match status" value="1"/>
</dbReference>
<keyword evidence="3" id="KW-1185">Reference proteome</keyword>
<comment type="caution">
    <text evidence="2">The sequence shown here is derived from an EMBL/GenBank/DDBJ whole genome shotgun (WGS) entry which is preliminary data.</text>
</comment>
<dbReference type="Proteomes" id="UP001472677">
    <property type="component" value="Unassembled WGS sequence"/>
</dbReference>
<dbReference type="EMBL" id="JBBPBM010002282">
    <property type="protein sequence ID" value="KAK8479427.1"/>
    <property type="molecule type" value="Genomic_DNA"/>
</dbReference>
<sequence length="192" mass="21209">MAETKSRQEPALPAKRKSDLTSQDHDPHRNLPHKSPKLQTQDETIQPSEEDYALHPSGNNDSSVSDPRPENQDPGVDSGEGEEDEDDDYEDDDDEEEEEEENGSTPVDRKGKGILIEEENDSDDEEDDDDDSSDGGNESEGESDLSDDPLAEVDLDNILPLRTRRRVVRPGVHIAKEVGNKGEADDNGDTDS</sequence>
<feature type="compositionally biased region" description="Polar residues" evidence="1">
    <location>
        <begin position="37"/>
        <end position="47"/>
    </location>
</feature>
<accession>A0ABR1ZGH2</accession>
<protein>
    <submittedName>
        <fullName evidence="2">Uncharacterized protein</fullName>
    </submittedName>
</protein>
<feature type="compositionally biased region" description="Basic and acidic residues" evidence="1">
    <location>
        <begin position="174"/>
        <end position="184"/>
    </location>
</feature>
<feature type="compositionally biased region" description="Acidic residues" evidence="1">
    <location>
        <begin position="116"/>
        <end position="155"/>
    </location>
</feature>
<reference evidence="2 3" key="1">
    <citation type="journal article" date="2024" name="G3 (Bethesda)">
        <title>Genome assembly of Hibiscus sabdariffa L. provides insights into metabolisms of medicinal natural products.</title>
        <authorList>
            <person name="Kim T."/>
        </authorList>
    </citation>
    <scope>NUCLEOTIDE SEQUENCE [LARGE SCALE GENOMIC DNA]</scope>
    <source>
        <strain evidence="2">TK-2024</strain>
        <tissue evidence="2">Old leaves</tissue>
    </source>
</reference>
<evidence type="ECO:0000256" key="1">
    <source>
        <dbReference type="SAM" id="MobiDB-lite"/>
    </source>
</evidence>